<dbReference type="SFLD" id="SFLDS00005">
    <property type="entry name" value="Isoprenoid_Synthase_Type_I"/>
    <property type="match status" value="1"/>
</dbReference>
<name>E0XU01_9CHLR</name>
<dbReference type="SUPFAM" id="SSF48576">
    <property type="entry name" value="Terpenoid synthases"/>
    <property type="match status" value="1"/>
</dbReference>
<dbReference type="AlphaFoldDB" id="E0XU01"/>
<feature type="transmembrane region" description="Helical" evidence="1">
    <location>
        <begin position="247"/>
        <end position="266"/>
    </location>
</feature>
<dbReference type="Pfam" id="PF00494">
    <property type="entry name" value="SQS_PSY"/>
    <property type="match status" value="1"/>
</dbReference>
<dbReference type="EMBL" id="GU474876">
    <property type="protein sequence ID" value="ADI17892.1"/>
    <property type="molecule type" value="Genomic_DNA"/>
</dbReference>
<proteinExistence type="predicted"/>
<reference evidence="2" key="1">
    <citation type="journal article" date="2011" name="Environ. Microbiol.">
        <title>Time-series analyses of Monterey Bay coastal microbial picoplankton using a 'genome proxy' microarray.</title>
        <authorList>
            <person name="Rich V.I."/>
            <person name="Pham V.D."/>
            <person name="Eppley J."/>
            <person name="Shi Y."/>
            <person name="DeLong E.F."/>
        </authorList>
    </citation>
    <scope>NUCLEOTIDE SEQUENCE</scope>
</reference>
<dbReference type="PANTHER" id="PTHR31480">
    <property type="entry name" value="BIFUNCTIONAL LYCOPENE CYCLASE/PHYTOENE SYNTHASE"/>
    <property type="match status" value="1"/>
</dbReference>
<keyword evidence="1" id="KW-0812">Transmembrane</keyword>
<sequence>MRKPVGLAYLLARAADTIADHHWPTQQRQKTLDDLRFFQSQVKVLNDLPNIRSLVSRYTADSSEDESAVFCSLIDAFALLEALGKEDQILVREVVSTLVQGMDMDLNVFPAEDTDGLVALSTKEDLDRYTYLVAGCVGEFWTRIAVGSEFSLKEWDVEKMSGIGVRFGKALQLTNILRDISSDLRIGRCYLPADELSVAGLAPEDLLLSVNEYRAKAVFIPWMEIALEHFQAAEEYLTTIPRRSVRLRLACLWPLLLGLATLVRLAESGKWLDPKSKVKVSRGSVYRIMLLSLPAVFSNHLLHFWISCLRRRAYKLM</sequence>
<dbReference type="SFLD" id="SFLDG01018">
    <property type="entry name" value="Squalene/Phytoene_Synthase_Lik"/>
    <property type="match status" value="1"/>
</dbReference>
<dbReference type="InterPro" id="IPR002060">
    <property type="entry name" value="Squ/phyt_synthse"/>
</dbReference>
<feature type="transmembrane region" description="Helical" evidence="1">
    <location>
        <begin position="286"/>
        <end position="309"/>
    </location>
</feature>
<evidence type="ECO:0000256" key="1">
    <source>
        <dbReference type="SAM" id="Phobius"/>
    </source>
</evidence>
<evidence type="ECO:0000313" key="2">
    <source>
        <dbReference type="EMBL" id="ADI17892.1"/>
    </source>
</evidence>
<organism evidence="2">
    <name type="scientific">uncultured Chloroflexi bacterium HF0200_06I16</name>
    <dbReference type="NCBI Taxonomy" id="710735"/>
    <lineage>
        <taxon>Bacteria</taxon>
        <taxon>Bacillati</taxon>
        <taxon>Chloroflexota</taxon>
        <taxon>environmental samples</taxon>
    </lineage>
</organism>
<keyword evidence="1" id="KW-1133">Transmembrane helix</keyword>
<dbReference type="GO" id="GO:0016765">
    <property type="term" value="F:transferase activity, transferring alkyl or aryl (other than methyl) groups"/>
    <property type="evidence" value="ECO:0007669"/>
    <property type="project" value="UniProtKB-ARBA"/>
</dbReference>
<dbReference type="InterPro" id="IPR008949">
    <property type="entry name" value="Isoprenoid_synthase_dom_sf"/>
</dbReference>
<keyword evidence="1" id="KW-0472">Membrane</keyword>
<accession>E0XU01</accession>
<dbReference type="Gene3D" id="1.10.600.10">
    <property type="entry name" value="Farnesyl Diphosphate Synthase"/>
    <property type="match status" value="1"/>
</dbReference>
<protein>
    <submittedName>
        <fullName evidence="2">Phytoene/squalene synthetase</fullName>
    </submittedName>
</protein>